<dbReference type="Proteomes" id="UP000040578">
    <property type="component" value="Unassembled WGS sequence"/>
</dbReference>
<keyword evidence="3" id="KW-1185">Reference proteome</keyword>
<keyword evidence="1" id="KW-0812">Transmembrane</keyword>
<dbReference type="EMBL" id="CPYD01000001">
    <property type="protein sequence ID" value="CND96423.1"/>
    <property type="molecule type" value="Genomic_DNA"/>
</dbReference>
<evidence type="ECO:0000256" key="1">
    <source>
        <dbReference type="SAM" id="Phobius"/>
    </source>
</evidence>
<proteinExistence type="predicted"/>
<reference evidence="2 3" key="1">
    <citation type="submission" date="2015-03" db="EMBL/GenBank/DDBJ databases">
        <authorList>
            <consortium name="Pathogen Informatics"/>
            <person name="Murphy D."/>
        </authorList>
    </citation>
    <scope>NUCLEOTIDE SEQUENCE [LARGE SCALE GENOMIC DNA]</scope>
    <source>
        <strain evidence="3">type strain: CIP110231</strain>
    </source>
</reference>
<evidence type="ECO:0000313" key="2">
    <source>
        <dbReference type="EMBL" id="CND96423.1"/>
    </source>
</evidence>
<feature type="transmembrane region" description="Helical" evidence="1">
    <location>
        <begin position="16"/>
        <end position="35"/>
    </location>
</feature>
<sequence length="68" mass="7497">MGYSVLYDPITINKSITMSTLFALVVHLILSGYPLNPRKLSLFSLLSSRGESASRVNLNLVRLECVLA</sequence>
<organism evidence="2 3">
    <name type="scientific">Yersinia nurmii</name>
    <dbReference type="NCBI Taxonomy" id="685706"/>
    <lineage>
        <taxon>Bacteria</taxon>
        <taxon>Pseudomonadati</taxon>
        <taxon>Pseudomonadota</taxon>
        <taxon>Gammaproteobacteria</taxon>
        <taxon>Enterobacterales</taxon>
        <taxon>Yersiniaceae</taxon>
        <taxon>Yersinia</taxon>
    </lineage>
</organism>
<comment type="caution">
    <text evidence="2">The sequence shown here is derived from an EMBL/GenBank/DDBJ whole genome shotgun (WGS) entry which is preliminary data.</text>
</comment>
<protein>
    <submittedName>
        <fullName evidence="2">Uncharacterized protein</fullName>
    </submittedName>
</protein>
<evidence type="ECO:0000313" key="3">
    <source>
        <dbReference type="Proteomes" id="UP000040578"/>
    </source>
</evidence>
<name>A0ABM9S1W9_9GAMM</name>
<keyword evidence="1" id="KW-0472">Membrane</keyword>
<gene>
    <name evidence="2" type="ORF">ERS137967_00423</name>
</gene>
<keyword evidence="1" id="KW-1133">Transmembrane helix</keyword>
<accession>A0ABM9S1W9</accession>